<feature type="transmembrane region" description="Helical" evidence="1">
    <location>
        <begin position="200"/>
        <end position="221"/>
    </location>
</feature>
<keyword evidence="3" id="KW-1185">Reference proteome</keyword>
<reference evidence="2 3" key="1">
    <citation type="submission" date="2018-07" db="EMBL/GenBank/DDBJ databases">
        <title>Complete genome sequence of Spiroplasma alleghenense PLHS-1 (ATCC 51752).</title>
        <authorList>
            <person name="Chou L."/>
            <person name="Lee T.-Y."/>
            <person name="Tsai Y.-M."/>
            <person name="Kuo C.-H."/>
        </authorList>
    </citation>
    <scope>NUCLEOTIDE SEQUENCE [LARGE SCALE GENOMIC DNA]</scope>
    <source>
        <strain evidence="2 3">PLHS-1</strain>
    </source>
</reference>
<feature type="transmembrane region" description="Helical" evidence="1">
    <location>
        <begin position="390"/>
        <end position="412"/>
    </location>
</feature>
<dbReference type="KEGG" id="salx:SALLE_v1c04860"/>
<evidence type="ECO:0000313" key="2">
    <source>
        <dbReference type="EMBL" id="AXK51160.1"/>
    </source>
</evidence>
<gene>
    <name evidence="2" type="ORF">SALLE_v1c04860</name>
</gene>
<dbReference type="Proteomes" id="UP000254792">
    <property type="component" value="Chromosome"/>
</dbReference>
<dbReference type="AlphaFoldDB" id="A0A345Z3I1"/>
<evidence type="ECO:0000313" key="3">
    <source>
        <dbReference type="Proteomes" id="UP000254792"/>
    </source>
</evidence>
<feature type="transmembrane region" description="Helical" evidence="1">
    <location>
        <begin position="283"/>
        <end position="300"/>
    </location>
</feature>
<evidence type="ECO:0008006" key="4">
    <source>
        <dbReference type="Google" id="ProtNLM"/>
    </source>
</evidence>
<feature type="transmembrane region" description="Helical" evidence="1">
    <location>
        <begin position="312"/>
        <end position="334"/>
    </location>
</feature>
<name>A0A345Z3I1_9MOLU</name>
<dbReference type="RefSeq" id="WP_115558070.1">
    <property type="nucleotide sequence ID" value="NZ_CP031376.1"/>
</dbReference>
<sequence>MEAKQKQYEDILNILNNIVHDEKLRTNLFSDEKFRDLFVSQVNNLLSLEIDNNLTFSDKKWAAIFGKSLVNITKQKIKFSKIDNNTEDNIFADYTMLANFVTKEFNFEKEELLKINEITEEGIKDNSSVTPEMKKNFLTDDKVNPDIEIVDKDKEIPNTKNSEGFNNNPQGLVAPPLHPRQDPRFYPYKTKPPGIRIAKYMIGASLLLLTSILLIFFILGISRRYNFGIDNNDISGLFNGFHVWNPEDKLYNKFIVAGGNVNLSNLNIISSPFGDAQLINPGFWIYAIAGFCIYRGLKFFSTSRNRVEEYTYGLGNAVFVWIIVVMFIAMYSQYLSEDWIKNSYKNHIKINFFNESEGALKIYPLEKFNSDFEVFWKDFNSKSIFLPMRILAIISTTISSFVALLSIMLIAINPKGDLEKLKLADMEYQKMLSELMQGRKYEMSSSLYEKDDFVPKPFFKKKELNKNKSDKDNEEKK</sequence>
<dbReference type="OrthoDB" id="392088at2"/>
<dbReference type="EMBL" id="CP031376">
    <property type="protein sequence ID" value="AXK51160.1"/>
    <property type="molecule type" value="Genomic_DNA"/>
</dbReference>
<keyword evidence="1" id="KW-0472">Membrane</keyword>
<protein>
    <recommendedName>
        <fullName evidence="4">Transmembrane protein</fullName>
    </recommendedName>
</protein>
<evidence type="ECO:0000256" key="1">
    <source>
        <dbReference type="SAM" id="Phobius"/>
    </source>
</evidence>
<proteinExistence type="predicted"/>
<accession>A0A345Z3I1</accession>
<organism evidence="2 3">
    <name type="scientific">Spiroplasma alleghenense</name>
    <dbReference type="NCBI Taxonomy" id="216931"/>
    <lineage>
        <taxon>Bacteria</taxon>
        <taxon>Bacillati</taxon>
        <taxon>Mycoplasmatota</taxon>
        <taxon>Mollicutes</taxon>
        <taxon>Entomoplasmatales</taxon>
        <taxon>Spiroplasmataceae</taxon>
        <taxon>Spiroplasma</taxon>
    </lineage>
</organism>
<keyword evidence="1" id="KW-0812">Transmembrane</keyword>
<keyword evidence="1" id="KW-1133">Transmembrane helix</keyword>